<dbReference type="Proteomes" id="UP000466586">
    <property type="component" value="Unassembled WGS sequence"/>
</dbReference>
<accession>A0A7K1Y7C0</accession>
<keyword evidence="1" id="KW-1133">Transmembrane helix</keyword>
<keyword evidence="3" id="KW-1185">Reference proteome</keyword>
<feature type="transmembrane region" description="Helical" evidence="1">
    <location>
        <begin position="6"/>
        <end position="29"/>
    </location>
</feature>
<sequence>MTSFKILTMSLAISVFLIVLVGLIWGLLWKRFKSKNAADGNLNPAYVTWFSGLFVAGLIVLSDVMKAVQEASDNLLKLDADGLKMNTAKTILVIEAVALCWFIVLYLVVESVFRLLFRKVDEHVQMQEEMVSYFLFKGFFVVGVVYSFSVVLQTVLRLFIPSVDLPFFH</sequence>
<keyword evidence="1" id="KW-0472">Membrane</keyword>
<evidence type="ECO:0000313" key="3">
    <source>
        <dbReference type="Proteomes" id="UP000466586"/>
    </source>
</evidence>
<name>A0A7K1Y7C0_9SPHI</name>
<evidence type="ECO:0000313" key="2">
    <source>
        <dbReference type="EMBL" id="MXV50340.1"/>
    </source>
</evidence>
<reference evidence="2 3" key="1">
    <citation type="submission" date="2019-11" db="EMBL/GenBank/DDBJ databases">
        <title>Pedobacter sp. HMF7647 Genome sequencing and assembly.</title>
        <authorList>
            <person name="Kang H."/>
            <person name="Kim H."/>
            <person name="Joh K."/>
        </authorList>
    </citation>
    <scope>NUCLEOTIDE SEQUENCE [LARGE SCALE GENOMIC DNA]</scope>
    <source>
        <strain evidence="2 3">HMF7647</strain>
    </source>
</reference>
<dbReference type="AlphaFoldDB" id="A0A7K1Y7C0"/>
<gene>
    <name evidence="2" type="ORF">GS399_05095</name>
</gene>
<feature type="transmembrane region" description="Helical" evidence="1">
    <location>
        <begin position="41"/>
        <end position="61"/>
    </location>
</feature>
<feature type="transmembrane region" description="Helical" evidence="1">
    <location>
        <begin position="91"/>
        <end position="113"/>
    </location>
</feature>
<comment type="caution">
    <text evidence="2">The sequence shown here is derived from an EMBL/GenBank/DDBJ whole genome shotgun (WGS) entry which is preliminary data.</text>
</comment>
<protein>
    <submittedName>
        <fullName evidence="2">Uncharacterized protein</fullName>
    </submittedName>
</protein>
<keyword evidence="1" id="KW-0812">Transmembrane</keyword>
<proteinExistence type="predicted"/>
<organism evidence="2 3">
    <name type="scientific">Hufsiella arboris</name>
    <dbReference type="NCBI Taxonomy" id="2695275"/>
    <lineage>
        <taxon>Bacteria</taxon>
        <taxon>Pseudomonadati</taxon>
        <taxon>Bacteroidota</taxon>
        <taxon>Sphingobacteriia</taxon>
        <taxon>Sphingobacteriales</taxon>
        <taxon>Sphingobacteriaceae</taxon>
        <taxon>Hufsiella</taxon>
    </lineage>
</organism>
<dbReference type="RefSeq" id="WP_160843518.1">
    <property type="nucleotide sequence ID" value="NZ_WVHT01000002.1"/>
</dbReference>
<evidence type="ECO:0000256" key="1">
    <source>
        <dbReference type="SAM" id="Phobius"/>
    </source>
</evidence>
<feature type="transmembrane region" description="Helical" evidence="1">
    <location>
        <begin position="134"/>
        <end position="160"/>
    </location>
</feature>
<dbReference type="EMBL" id="WVHT01000002">
    <property type="protein sequence ID" value="MXV50340.1"/>
    <property type="molecule type" value="Genomic_DNA"/>
</dbReference>